<name>Q1IHT0_KORVE</name>
<dbReference type="RefSeq" id="WP_011525367.1">
    <property type="nucleotide sequence ID" value="NC_008009.1"/>
</dbReference>
<evidence type="ECO:0000313" key="3">
    <source>
        <dbReference type="EMBL" id="ABF43570.1"/>
    </source>
</evidence>
<dbReference type="SUPFAM" id="SSF47413">
    <property type="entry name" value="lambda repressor-like DNA-binding domains"/>
    <property type="match status" value="1"/>
</dbReference>
<dbReference type="Gene3D" id="1.10.260.40">
    <property type="entry name" value="lambda repressor-like DNA-binding domains"/>
    <property type="match status" value="1"/>
</dbReference>
<dbReference type="AlphaFoldDB" id="Q1IHT0"/>
<dbReference type="PROSITE" id="PS50943">
    <property type="entry name" value="HTH_CROC1"/>
    <property type="match status" value="1"/>
</dbReference>
<proteinExistence type="predicted"/>
<dbReference type="Pfam" id="PF01381">
    <property type="entry name" value="HTH_3"/>
    <property type="match status" value="1"/>
</dbReference>
<dbReference type="InterPro" id="IPR010982">
    <property type="entry name" value="Lambda_DNA-bd_dom_sf"/>
</dbReference>
<evidence type="ECO:0000256" key="1">
    <source>
        <dbReference type="SAM" id="MobiDB-lite"/>
    </source>
</evidence>
<feature type="domain" description="HTH cro/C1-type" evidence="2">
    <location>
        <begin position="12"/>
        <end position="65"/>
    </location>
</feature>
<evidence type="ECO:0000259" key="2">
    <source>
        <dbReference type="PROSITE" id="PS50943"/>
    </source>
</evidence>
<dbReference type="Proteomes" id="UP000002432">
    <property type="component" value="Chromosome"/>
</dbReference>
<evidence type="ECO:0000313" key="4">
    <source>
        <dbReference type="Proteomes" id="UP000002432"/>
    </source>
</evidence>
<accession>Q1IHT0</accession>
<feature type="region of interest" description="Disordered" evidence="1">
    <location>
        <begin position="80"/>
        <end position="99"/>
    </location>
</feature>
<dbReference type="HOGENOM" id="CLU_176383_0_0_0"/>
<dbReference type="KEGG" id="aba:Acid345_4570"/>
<sequence length="99" mass="11061">MEYIFKNIGSLIRAERLRRGLTQTELASHVRMPQSQLSRIEKGANVSLSTLAEISRALDLEPMLIPKRLLPAVNHIIGYTTSGDPEAQRPPSLVSHEED</sequence>
<dbReference type="CDD" id="cd00093">
    <property type="entry name" value="HTH_XRE"/>
    <property type="match status" value="1"/>
</dbReference>
<organism evidence="3 4">
    <name type="scientific">Koribacter versatilis (strain Ellin345)</name>
    <dbReference type="NCBI Taxonomy" id="204669"/>
    <lineage>
        <taxon>Bacteria</taxon>
        <taxon>Pseudomonadati</taxon>
        <taxon>Acidobacteriota</taxon>
        <taxon>Terriglobia</taxon>
        <taxon>Terriglobales</taxon>
        <taxon>Candidatus Korobacteraceae</taxon>
        <taxon>Candidatus Korobacter</taxon>
    </lineage>
</organism>
<dbReference type="InterPro" id="IPR001387">
    <property type="entry name" value="Cro/C1-type_HTH"/>
</dbReference>
<gene>
    <name evidence="3" type="ordered locus">Acid345_4570</name>
</gene>
<protein>
    <submittedName>
        <fullName evidence="3">Transcriptional regulator, XRE family</fullName>
    </submittedName>
</protein>
<dbReference type="STRING" id="204669.Acid345_4570"/>
<dbReference type="OrthoDB" id="9814553at2"/>
<reference evidence="3 4" key="1">
    <citation type="journal article" date="2009" name="Appl. Environ. Microbiol.">
        <title>Three genomes from the phylum Acidobacteria provide insight into the lifestyles of these microorganisms in soils.</title>
        <authorList>
            <person name="Ward N.L."/>
            <person name="Challacombe J.F."/>
            <person name="Janssen P.H."/>
            <person name="Henrissat B."/>
            <person name="Coutinho P.M."/>
            <person name="Wu M."/>
            <person name="Xie G."/>
            <person name="Haft D.H."/>
            <person name="Sait M."/>
            <person name="Badger J."/>
            <person name="Barabote R.D."/>
            <person name="Bradley B."/>
            <person name="Brettin T.S."/>
            <person name="Brinkac L.M."/>
            <person name="Bruce D."/>
            <person name="Creasy T."/>
            <person name="Daugherty S.C."/>
            <person name="Davidsen T.M."/>
            <person name="DeBoy R.T."/>
            <person name="Detter J.C."/>
            <person name="Dodson R.J."/>
            <person name="Durkin A.S."/>
            <person name="Ganapathy A."/>
            <person name="Gwinn-Giglio M."/>
            <person name="Han C.S."/>
            <person name="Khouri H."/>
            <person name="Kiss H."/>
            <person name="Kothari S.P."/>
            <person name="Madupu R."/>
            <person name="Nelson K.E."/>
            <person name="Nelson W.C."/>
            <person name="Paulsen I."/>
            <person name="Penn K."/>
            <person name="Ren Q."/>
            <person name="Rosovitz M.J."/>
            <person name="Selengut J.D."/>
            <person name="Shrivastava S."/>
            <person name="Sullivan S.A."/>
            <person name="Tapia R."/>
            <person name="Thompson L.S."/>
            <person name="Watkins K.L."/>
            <person name="Yang Q."/>
            <person name="Yu C."/>
            <person name="Zafar N."/>
            <person name="Zhou L."/>
            <person name="Kuske C.R."/>
        </authorList>
    </citation>
    <scope>NUCLEOTIDE SEQUENCE [LARGE SCALE GENOMIC DNA]</scope>
    <source>
        <strain evidence="3 4">Ellin345</strain>
    </source>
</reference>
<dbReference type="EMBL" id="CP000360">
    <property type="protein sequence ID" value="ABF43570.1"/>
    <property type="molecule type" value="Genomic_DNA"/>
</dbReference>
<dbReference type="eggNOG" id="COG1396">
    <property type="taxonomic scope" value="Bacteria"/>
</dbReference>
<dbReference type="SMART" id="SM00530">
    <property type="entry name" value="HTH_XRE"/>
    <property type="match status" value="1"/>
</dbReference>
<dbReference type="GO" id="GO:0003677">
    <property type="term" value="F:DNA binding"/>
    <property type="evidence" value="ECO:0007669"/>
    <property type="project" value="InterPro"/>
</dbReference>
<dbReference type="EnsemblBacteria" id="ABF43570">
    <property type="protein sequence ID" value="ABF43570"/>
    <property type="gene ID" value="Acid345_4570"/>
</dbReference>
<keyword evidence="4" id="KW-1185">Reference proteome</keyword>